<gene>
    <name evidence="1" type="ORF">L1987_18069</name>
</gene>
<proteinExistence type="predicted"/>
<protein>
    <submittedName>
        <fullName evidence="1">Uncharacterized protein</fullName>
    </submittedName>
</protein>
<name>A0ACB9J0V5_9ASTR</name>
<keyword evidence="2" id="KW-1185">Reference proteome</keyword>
<comment type="caution">
    <text evidence="1">The sequence shown here is derived from an EMBL/GenBank/DDBJ whole genome shotgun (WGS) entry which is preliminary data.</text>
</comment>
<dbReference type="Proteomes" id="UP001056120">
    <property type="component" value="Linkage Group LG06"/>
</dbReference>
<reference evidence="2" key="1">
    <citation type="journal article" date="2022" name="Mol. Ecol. Resour.">
        <title>The genomes of chicory, endive, great burdock and yacon provide insights into Asteraceae palaeo-polyploidization history and plant inulin production.</title>
        <authorList>
            <person name="Fan W."/>
            <person name="Wang S."/>
            <person name="Wang H."/>
            <person name="Wang A."/>
            <person name="Jiang F."/>
            <person name="Liu H."/>
            <person name="Zhao H."/>
            <person name="Xu D."/>
            <person name="Zhang Y."/>
        </authorList>
    </citation>
    <scope>NUCLEOTIDE SEQUENCE [LARGE SCALE GENOMIC DNA]</scope>
    <source>
        <strain evidence="2">cv. Yunnan</strain>
    </source>
</reference>
<organism evidence="1 2">
    <name type="scientific">Smallanthus sonchifolius</name>
    <dbReference type="NCBI Taxonomy" id="185202"/>
    <lineage>
        <taxon>Eukaryota</taxon>
        <taxon>Viridiplantae</taxon>
        <taxon>Streptophyta</taxon>
        <taxon>Embryophyta</taxon>
        <taxon>Tracheophyta</taxon>
        <taxon>Spermatophyta</taxon>
        <taxon>Magnoliopsida</taxon>
        <taxon>eudicotyledons</taxon>
        <taxon>Gunneridae</taxon>
        <taxon>Pentapetalae</taxon>
        <taxon>asterids</taxon>
        <taxon>campanulids</taxon>
        <taxon>Asterales</taxon>
        <taxon>Asteraceae</taxon>
        <taxon>Asteroideae</taxon>
        <taxon>Heliantheae alliance</taxon>
        <taxon>Millerieae</taxon>
        <taxon>Smallanthus</taxon>
    </lineage>
</organism>
<sequence length="87" mass="9067">MSDARKLAENVGCTNKCPERKQVTEENDATNPSQVPSPSGVDAFRPTTPGHSPGDALLAIDVGVVPLAHPLHVTIVNVGVVPLAHPQ</sequence>
<dbReference type="EMBL" id="CM042023">
    <property type="protein sequence ID" value="KAI3813348.1"/>
    <property type="molecule type" value="Genomic_DNA"/>
</dbReference>
<evidence type="ECO:0000313" key="1">
    <source>
        <dbReference type="EMBL" id="KAI3813348.1"/>
    </source>
</evidence>
<reference evidence="1 2" key="2">
    <citation type="journal article" date="2022" name="Mol. Ecol. Resour.">
        <title>The genomes of chicory, endive, great burdock and yacon provide insights into Asteraceae paleo-polyploidization history and plant inulin production.</title>
        <authorList>
            <person name="Fan W."/>
            <person name="Wang S."/>
            <person name="Wang H."/>
            <person name="Wang A."/>
            <person name="Jiang F."/>
            <person name="Liu H."/>
            <person name="Zhao H."/>
            <person name="Xu D."/>
            <person name="Zhang Y."/>
        </authorList>
    </citation>
    <scope>NUCLEOTIDE SEQUENCE [LARGE SCALE GENOMIC DNA]</scope>
    <source>
        <strain evidence="2">cv. Yunnan</strain>
        <tissue evidence="1">Leaves</tissue>
    </source>
</reference>
<evidence type="ECO:0000313" key="2">
    <source>
        <dbReference type="Proteomes" id="UP001056120"/>
    </source>
</evidence>
<accession>A0ACB9J0V5</accession>